<gene>
    <name evidence="5" type="ORF">H9789_05310</name>
</gene>
<dbReference type="PANTHER" id="PTHR42953:SF3">
    <property type="entry name" value="HIGH-AFFINITY ZINC UPTAKE SYSTEM PROTEIN ZNUA"/>
    <property type="match status" value="1"/>
</dbReference>
<evidence type="ECO:0000313" key="6">
    <source>
        <dbReference type="Proteomes" id="UP000823865"/>
    </source>
</evidence>
<dbReference type="PANTHER" id="PTHR42953">
    <property type="entry name" value="HIGH-AFFINITY ZINC UPTAKE SYSTEM PROTEIN ZNUA-RELATED"/>
    <property type="match status" value="1"/>
</dbReference>
<comment type="caution">
    <text evidence="5">The sequence shown here is derived from an EMBL/GenBank/DDBJ whole genome shotgun (WGS) entry which is preliminary data.</text>
</comment>
<evidence type="ECO:0000256" key="1">
    <source>
        <dbReference type="ARBA" id="ARBA00011028"/>
    </source>
</evidence>
<reference evidence="5" key="2">
    <citation type="submission" date="2021-04" db="EMBL/GenBank/DDBJ databases">
        <authorList>
            <person name="Gilroy R."/>
        </authorList>
    </citation>
    <scope>NUCLEOTIDE SEQUENCE</scope>
    <source>
        <strain evidence="5">G3-2149</strain>
    </source>
</reference>
<dbReference type="GO" id="GO:0030001">
    <property type="term" value="P:metal ion transport"/>
    <property type="evidence" value="ECO:0007669"/>
    <property type="project" value="InterPro"/>
</dbReference>
<dbReference type="InterPro" id="IPR006129">
    <property type="entry name" value="AdhesinB"/>
</dbReference>
<name>A0A9E2L5H2_9BACT</name>
<organism evidence="5 6">
    <name type="scientific">Candidatus Paraprevotella stercoravium</name>
    <dbReference type="NCBI Taxonomy" id="2838725"/>
    <lineage>
        <taxon>Bacteria</taxon>
        <taxon>Pseudomonadati</taxon>
        <taxon>Bacteroidota</taxon>
        <taxon>Bacteroidia</taxon>
        <taxon>Bacteroidales</taxon>
        <taxon>Prevotellaceae</taxon>
        <taxon>Paraprevotella</taxon>
    </lineage>
</organism>
<dbReference type="PRINTS" id="PR00690">
    <property type="entry name" value="ADHESNFAMILY"/>
</dbReference>
<keyword evidence="3" id="KW-0732">Signal</keyword>
<dbReference type="GO" id="GO:0046872">
    <property type="term" value="F:metal ion binding"/>
    <property type="evidence" value="ECO:0007669"/>
    <property type="project" value="InterPro"/>
</dbReference>
<dbReference type="InterPro" id="IPR050492">
    <property type="entry name" value="Bact_metal-bind_prot9"/>
</dbReference>
<dbReference type="EMBL" id="JAHLFU010000104">
    <property type="protein sequence ID" value="MBU3853225.1"/>
    <property type="molecule type" value="Genomic_DNA"/>
</dbReference>
<dbReference type="AlphaFoldDB" id="A0A9E2L5H2"/>
<keyword evidence="2 4" id="KW-0813">Transport</keyword>
<dbReference type="PROSITE" id="PS51257">
    <property type="entry name" value="PROKAR_LIPOPROTEIN"/>
    <property type="match status" value="1"/>
</dbReference>
<dbReference type="Proteomes" id="UP000823865">
    <property type="component" value="Unassembled WGS sequence"/>
</dbReference>
<evidence type="ECO:0000256" key="4">
    <source>
        <dbReference type="RuleBase" id="RU003512"/>
    </source>
</evidence>
<dbReference type="Gene3D" id="3.40.50.1980">
    <property type="entry name" value="Nitrogenase molybdenum iron protein domain"/>
    <property type="match status" value="2"/>
</dbReference>
<reference evidence="5" key="1">
    <citation type="journal article" date="2021" name="PeerJ">
        <title>Extensive microbial diversity within the chicken gut microbiome revealed by metagenomics and culture.</title>
        <authorList>
            <person name="Gilroy R."/>
            <person name="Ravi A."/>
            <person name="Getino M."/>
            <person name="Pursley I."/>
            <person name="Horton D.L."/>
            <person name="Alikhan N.F."/>
            <person name="Baker D."/>
            <person name="Gharbi K."/>
            <person name="Hall N."/>
            <person name="Watson M."/>
            <person name="Adriaenssens E.M."/>
            <person name="Foster-Nyarko E."/>
            <person name="Jarju S."/>
            <person name="Secka A."/>
            <person name="Antonio M."/>
            <person name="Oren A."/>
            <person name="Chaudhuri R.R."/>
            <person name="La Ragione R."/>
            <person name="Hildebrand F."/>
            <person name="Pallen M.J."/>
        </authorList>
    </citation>
    <scope>NUCLEOTIDE SEQUENCE</scope>
    <source>
        <strain evidence="5">G3-2149</strain>
    </source>
</reference>
<evidence type="ECO:0000313" key="5">
    <source>
        <dbReference type="EMBL" id="MBU3853225.1"/>
    </source>
</evidence>
<proteinExistence type="inferred from homology"/>
<dbReference type="Pfam" id="PF01297">
    <property type="entry name" value="ZnuA"/>
    <property type="match status" value="1"/>
</dbReference>
<comment type="similarity">
    <text evidence="1 4">Belongs to the bacterial solute-binding protein 9 family.</text>
</comment>
<protein>
    <submittedName>
        <fullName evidence="5">Zinc ABC transporter substrate-binding protein</fullName>
    </submittedName>
</protein>
<dbReference type="InterPro" id="IPR006128">
    <property type="entry name" value="Lipoprotein_PsaA-like"/>
</dbReference>
<accession>A0A9E2L5H2</accession>
<dbReference type="PRINTS" id="PR00691">
    <property type="entry name" value="ADHESINB"/>
</dbReference>
<sequence>MKRYDLLLVSFVVCLFAGTLLSCTGKAKDESKTITVTIAPLAYLTEKIAGNNYRIETLVPNGSSPETYEPSPQQLVRLSNSKIYFYVGHLGFEQTWLQKMEQNAPNTTFSKTSEGIKNLTASHHHGDHVHEGIDPHVWTTPTNLKIMARNIAAGLSDTYPEDREVFTKNLKALEDSLDQTDHEIRHLLSGKEKRSFLIYHPTLSYFAHEYGLEQLVIEEDGKSPSPAHLQQLVRTCREKNVHTVFLQKEFDRRNAEVIARETQTQIVEINPLDYECIRELVQIAKTLSHEAESNH</sequence>
<evidence type="ECO:0000256" key="3">
    <source>
        <dbReference type="ARBA" id="ARBA00022729"/>
    </source>
</evidence>
<evidence type="ECO:0000256" key="2">
    <source>
        <dbReference type="ARBA" id="ARBA00022448"/>
    </source>
</evidence>
<dbReference type="GO" id="GO:0007155">
    <property type="term" value="P:cell adhesion"/>
    <property type="evidence" value="ECO:0007669"/>
    <property type="project" value="InterPro"/>
</dbReference>
<dbReference type="SUPFAM" id="SSF53807">
    <property type="entry name" value="Helical backbone' metal receptor"/>
    <property type="match status" value="1"/>
</dbReference>
<dbReference type="InterPro" id="IPR006127">
    <property type="entry name" value="ZnuA-like"/>
</dbReference>